<dbReference type="InterPro" id="IPR004839">
    <property type="entry name" value="Aminotransferase_I/II_large"/>
</dbReference>
<dbReference type="EMBL" id="FTNV01000001">
    <property type="protein sequence ID" value="SIR97322.1"/>
    <property type="molecule type" value="Genomic_DNA"/>
</dbReference>
<dbReference type="PRINTS" id="PR00753">
    <property type="entry name" value="ACCSYNTHASE"/>
</dbReference>
<dbReference type="PANTHER" id="PTHR46383">
    <property type="entry name" value="ASPARTATE AMINOTRANSFERASE"/>
    <property type="match status" value="1"/>
</dbReference>
<evidence type="ECO:0000256" key="2">
    <source>
        <dbReference type="ARBA" id="ARBA00007441"/>
    </source>
</evidence>
<dbReference type="InterPro" id="IPR015422">
    <property type="entry name" value="PyrdxlP-dep_Trfase_small"/>
</dbReference>
<protein>
    <recommendedName>
        <fullName evidence="8">Aminotransferase</fullName>
        <ecNumber evidence="8">2.6.1.-</ecNumber>
    </recommendedName>
</protein>
<feature type="domain" description="Aminotransferase class I/classII large" evidence="9">
    <location>
        <begin position="49"/>
        <end position="409"/>
    </location>
</feature>
<comment type="catalytic activity">
    <reaction evidence="7">
        <text>L-aspartate + 2-oxoglutarate = oxaloacetate + L-glutamate</text>
        <dbReference type="Rhea" id="RHEA:21824"/>
        <dbReference type="ChEBI" id="CHEBI:16452"/>
        <dbReference type="ChEBI" id="CHEBI:16810"/>
        <dbReference type="ChEBI" id="CHEBI:29985"/>
        <dbReference type="ChEBI" id="CHEBI:29991"/>
        <dbReference type="EC" id="2.6.1.1"/>
    </reaction>
</comment>
<dbReference type="InterPro" id="IPR015424">
    <property type="entry name" value="PyrdxlP-dep_Trfase"/>
</dbReference>
<dbReference type="EC" id="2.6.1.-" evidence="8"/>
<dbReference type="CDD" id="cd00609">
    <property type="entry name" value="AAT_like"/>
    <property type="match status" value="1"/>
</dbReference>
<dbReference type="GO" id="GO:0004069">
    <property type="term" value="F:L-aspartate:2-oxoglutarate aminotransferase activity"/>
    <property type="evidence" value="ECO:0007669"/>
    <property type="project" value="UniProtKB-EC"/>
</dbReference>
<keyword evidence="4 8" id="KW-0032">Aminotransferase</keyword>
<dbReference type="SUPFAM" id="SSF53383">
    <property type="entry name" value="PLP-dependent transferases"/>
    <property type="match status" value="1"/>
</dbReference>
<dbReference type="InterPro" id="IPR050596">
    <property type="entry name" value="AspAT/PAT-like"/>
</dbReference>
<accession>A0A1N7FAL7</accession>
<dbReference type="STRING" id="573024.SAMN05216208_1253"/>
<keyword evidence="11" id="KW-1185">Reference proteome</keyword>
<dbReference type="AlphaFoldDB" id="A0A1N7FAL7"/>
<evidence type="ECO:0000313" key="11">
    <source>
        <dbReference type="Proteomes" id="UP000186019"/>
    </source>
</evidence>
<evidence type="ECO:0000256" key="7">
    <source>
        <dbReference type="ARBA" id="ARBA00049185"/>
    </source>
</evidence>
<comment type="subunit">
    <text evidence="3">Homodimer.</text>
</comment>
<dbReference type="Gene3D" id="3.40.640.10">
    <property type="entry name" value="Type I PLP-dependent aspartate aminotransferase-like (Major domain)"/>
    <property type="match status" value="1"/>
</dbReference>
<dbReference type="GO" id="GO:0006520">
    <property type="term" value="P:amino acid metabolic process"/>
    <property type="evidence" value="ECO:0007669"/>
    <property type="project" value="InterPro"/>
</dbReference>
<dbReference type="InterPro" id="IPR004838">
    <property type="entry name" value="NHTrfase_class1_PyrdxlP-BS"/>
</dbReference>
<keyword evidence="6" id="KW-0663">Pyridoxal phosphate</keyword>
<evidence type="ECO:0000313" key="10">
    <source>
        <dbReference type="EMBL" id="SIR97322.1"/>
    </source>
</evidence>
<organism evidence="10 11">
    <name type="scientific">Roseovarius nanhaiticus</name>
    <dbReference type="NCBI Taxonomy" id="573024"/>
    <lineage>
        <taxon>Bacteria</taxon>
        <taxon>Pseudomonadati</taxon>
        <taxon>Pseudomonadota</taxon>
        <taxon>Alphaproteobacteria</taxon>
        <taxon>Rhodobacterales</taxon>
        <taxon>Roseobacteraceae</taxon>
        <taxon>Roseovarius</taxon>
    </lineage>
</organism>
<dbReference type="GO" id="GO:0030170">
    <property type="term" value="F:pyridoxal phosphate binding"/>
    <property type="evidence" value="ECO:0007669"/>
    <property type="project" value="InterPro"/>
</dbReference>
<comment type="cofactor">
    <cofactor evidence="1 8">
        <name>pyridoxal 5'-phosphate</name>
        <dbReference type="ChEBI" id="CHEBI:597326"/>
    </cofactor>
</comment>
<dbReference type="Proteomes" id="UP000186019">
    <property type="component" value="Unassembled WGS sequence"/>
</dbReference>
<keyword evidence="5 8" id="KW-0808">Transferase</keyword>
<name>A0A1N7FAL7_9RHOB</name>
<dbReference type="InterPro" id="IPR015421">
    <property type="entry name" value="PyrdxlP-dep_Trfase_major"/>
</dbReference>
<evidence type="ECO:0000256" key="5">
    <source>
        <dbReference type="ARBA" id="ARBA00022679"/>
    </source>
</evidence>
<evidence type="ECO:0000256" key="6">
    <source>
        <dbReference type="ARBA" id="ARBA00022898"/>
    </source>
</evidence>
<evidence type="ECO:0000256" key="3">
    <source>
        <dbReference type="ARBA" id="ARBA00011738"/>
    </source>
</evidence>
<evidence type="ECO:0000256" key="8">
    <source>
        <dbReference type="RuleBase" id="RU000481"/>
    </source>
</evidence>
<evidence type="ECO:0000259" key="9">
    <source>
        <dbReference type="Pfam" id="PF00155"/>
    </source>
</evidence>
<reference evidence="10 11" key="1">
    <citation type="submission" date="2017-01" db="EMBL/GenBank/DDBJ databases">
        <authorList>
            <person name="Mah S.A."/>
            <person name="Swanson W.J."/>
            <person name="Moy G.W."/>
            <person name="Vacquier V.D."/>
        </authorList>
    </citation>
    <scope>NUCLEOTIDE SEQUENCE [LARGE SCALE GENOMIC DNA]</scope>
    <source>
        <strain evidence="10 11">DSM 29590</strain>
    </source>
</reference>
<dbReference type="Pfam" id="PF00155">
    <property type="entry name" value="Aminotran_1_2"/>
    <property type="match status" value="1"/>
</dbReference>
<comment type="similarity">
    <text evidence="2 8">Belongs to the class-I pyridoxal-phosphate-dependent aminotransferase family.</text>
</comment>
<dbReference type="PANTHER" id="PTHR46383:SF1">
    <property type="entry name" value="ASPARTATE AMINOTRANSFERASE"/>
    <property type="match status" value="1"/>
</dbReference>
<gene>
    <name evidence="10" type="ORF">SAMN05421666_0883</name>
</gene>
<sequence>MATALNTKSPAAAPEGLSELLSAAATRLKPSATNTTSQKARDLKAQGRDIVALSAGEPDFPTPENVIAAAIEAMKAGHTKYAPVAGIPELKQAVRDKFSNDNGLDYADDEVMVSTGGKQVIANAMMATIDEGDEVIIPAPYWVSYPELVAFCGGTPVVVQAEATTGFLLTAEDLEAAITPRTKWVILNSPCNPSGAVYSRDVLERIAGVLERHPRIHVLSDDIYEHLIYSDTAFSTLAEVAPQLKSRVLTMNGVSKAYAMTGWRIGYCGGPAHLIKAMSKIQGQTTSGANSIAQWAAVAALTGPQDFLAERRASFRERRDLVVGMLREADGLECLVPDGAFYVYPGCTGTFGKTTKGGRKIESDQDFSEALLEEQGVAVVYGAAFGLPGHFRVSYASSEAQLRDACMRITTFCNGLS</sequence>
<evidence type="ECO:0000256" key="1">
    <source>
        <dbReference type="ARBA" id="ARBA00001933"/>
    </source>
</evidence>
<dbReference type="FunFam" id="3.40.640.10:FF:000033">
    <property type="entry name" value="Aspartate aminotransferase"/>
    <property type="match status" value="1"/>
</dbReference>
<dbReference type="Gene3D" id="3.90.1150.10">
    <property type="entry name" value="Aspartate Aminotransferase, domain 1"/>
    <property type="match status" value="1"/>
</dbReference>
<proteinExistence type="inferred from homology"/>
<dbReference type="OrthoDB" id="9763453at2"/>
<evidence type="ECO:0000256" key="4">
    <source>
        <dbReference type="ARBA" id="ARBA00022576"/>
    </source>
</evidence>
<dbReference type="PROSITE" id="PS00105">
    <property type="entry name" value="AA_TRANSFER_CLASS_1"/>
    <property type="match status" value="1"/>
</dbReference>
<dbReference type="RefSeq" id="WP_076531278.1">
    <property type="nucleotide sequence ID" value="NZ_FOAC01000001.1"/>
</dbReference>